<dbReference type="InterPro" id="IPR011990">
    <property type="entry name" value="TPR-like_helical_dom_sf"/>
</dbReference>
<evidence type="ECO:0000256" key="3">
    <source>
        <dbReference type="PROSITE-ProRule" id="PRU00339"/>
    </source>
</evidence>
<keyword evidence="6" id="KW-1185">Reference proteome</keyword>
<dbReference type="PANTHER" id="PTHR45586:SF1">
    <property type="entry name" value="LIPOPOLYSACCHARIDE ASSEMBLY PROTEIN B"/>
    <property type="match status" value="1"/>
</dbReference>
<evidence type="ECO:0000313" key="6">
    <source>
        <dbReference type="Proteomes" id="UP000214646"/>
    </source>
</evidence>
<dbReference type="Pfam" id="PF13432">
    <property type="entry name" value="TPR_16"/>
    <property type="match status" value="2"/>
</dbReference>
<dbReference type="PANTHER" id="PTHR45586">
    <property type="entry name" value="TPR REPEAT-CONTAINING PROTEIN PA4667"/>
    <property type="match status" value="1"/>
</dbReference>
<dbReference type="InterPro" id="IPR039568">
    <property type="entry name" value="Peptidase_MA-like_dom"/>
</dbReference>
<feature type="repeat" description="TPR" evidence="3">
    <location>
        <begin position="776"/>
        <end position="809"/>
    </location>
</feature>
<dbReference type="InterPro" id="IPR051012">
    <property type="entry name" value="CellSynth/LPSAsmb/PSIAsmb"/>
</dbReference>
<protein>
    <recommendedName>
        <fullName evidence="4">Peptidase MA-like domain-containing protein</fullName>
    </recommendedName>
</protein>
<dbReference type="PROSITE" id="PS50005">
    <property type="entry name" value="TPR"/>
    <property type="match status" value="4"/>
</dbReference>
<dbReference type="RefSeq" id="WP_088256510.1">
    <property type="nucleotide sequence ID" value="NZ_NIDE01000008.1"/>
</dbReference>
<proteinExistence type="predicted"/>
<gene>
    <name evidence="5" type="ORF">FRUB_05540</name>
</gene>
<feature type="repeat" description="TPR" evidence="3">
    <location>
        <begin position="225"/>
        <end position="258"/>
    </location>
</feature>
<feature type="domain" description="Peptidase MA-like" evidence="4">
    <location>
        <begin position="537"/>
        <end position="673"/>
    </location>
</feature>
<feature type="repeat" description="TPR" evidence="3">
    <location>
        <begin position="293"/>
        <end position="326"/>
    </location>
</feature>
<keyword evidence="2 3" id="KW-0802">TPR repeat</keyword>
<sequence>MRTLVLVFFFAAFAIVLPVSPTRTTAEDKKAAPGKKPPGPLAEARQRLLKGNYEEAREAYEEVATKKAAAKPGAAIGISRTFRAVGEYDKALAALDAAVKEFPDDPDVTAARADLLYDLGRWDDAAKAAEAVLAKHPDHLSAKWTQARVLRDIGKTDDADKLFRAIVRYYTARSNADNDITDPDELLVVAAAGAENARWHNLSRQFSFILNEVIKDALQFEPDLWPAEVMAGTMLLEKYNRPDAVEAFDKALKINPKCADALVGKGLAALQKFELKDVEQYADHALKINSRHTAALRLKADVYLIASDWAAAEKLFNKAREVNPRDSVTLGRLAAVYVLQRRTADFDKLVADVKAFDPRPGVFYYELGDCLEERKRYDKAEEYYKIAAELRPMLAGPRTGLAMLQLRLGHEKAARALLDKAIEADPFNVRVANSIKVMKHIDKYETITTPHYELRYDPTKDKILAEFVADYLEESHTELKRQFGYEPAGKILIEVFSTHEMFSGRTVGLPDLHTIGACTGRVVAMASPAAKGVRKPFNWGRVIRHELTHVFNLAQTDFQCPHWLTEGLAVRNEEMARPVMWTTILRDHLASDELFTLDTVMLGFVRPKGPDEWTLAYCQSQLYVEYLVKTYGEACVGKLLTAFHDGADTGAAIRSACGVDKAAVETGYRAYIKEIVKPFQGKSAKKKEEKPLTFEELTEAQEKDPDDPDLAARLADQLFRRNKASEARKLADAAIAKQKGHALASIVKSRLLSRAGDDDAAKVVLEDALKLNPDEPRILLALGHLYTDAKDYPKAAEVLEHGRKVSPLDGDWLEQLTRLYKTSGENDKLLDVLKEVVSHDPDELDGRIKLARVSLDVGKPDVAEKYAREAIQIDVNNEDARKVLIEALKGQSKAAEVEKLLKRFGTS</sequence>
<evidence type="ECO:0000313" key="5">
    <source>
        <dbReference type="EMBL" id="OWK40621.1"/>
    </source>
</evidence>
<dbReference type="Gene3D" id="1.25.40.10">
    <property type="entry name" value="Tetratricopeptide repeat domain"/>
    <property type="match status" value="3"/>
</dbReference>
<dbReference type="OrthoDB" id="240178at2"/>
<dbReference type="SMART" id="SM00028">
    <property type="entry name" value="TPR"/>
    <property type="match status" value="11"/>
</dbReference>
<evidence type="ECO:0000256" key="2">
    <source>
        <dbReference type="ARBA" id="ARBA00022803"/>
    </source>
</evidence>
<keyword evidence="1" id="KW-0677">Repeat</keyword>
<dbReference type="EMBL" id="NIDE01000008">
    <property type="protein sequence ID" value="OWK40621.1"/>
    <property type="molecule type" value="Genomic_DNA"/>
</dbReference>
<organism evidence="5 6">
    <name type="scientific">Fimbriiglobus ruber</name>
    <dbReference type="NCBI Taxonomy" id="1908690"/>
    <lineage>
        <taxon>Bacteria</taxon>
        <taxon>Pseudomonadati</taxon>
        <taxon>Planctomycetota</taxon>
        <taxon>Planctomycetia</taxon>
        <taxon>Gemmatales</taxon>
        <taxon>Gemmataceae</taxon>
        <taxon>Fimbriiglobus</taxon>
    </lineage>
</organism>
<feature type="repeat" description="TPR" evidence="3">
    <location>
        <begin position="361"/>
        <end position="394"/>
    </location>
</feature>
<accession>A0A225DGE5</accession>
<comment type="caution">
    <text evidence="5">The sequence shown here is derived from an EMBL/GenBank/DDBJ whole genome shotgun (WGS) entry which is preliminary data.</text>
</comment>
<reference evidence="6" key="1">
    <citation type="submission" date="2017-06" db="EMBL/GenBank/DDBJ databases">
        <title>Genome analysis of Fimbriiglobus ruber SP5, the first member of the order Planctomycetales with confirmed chitinolytic capability.</title>
        <authorList>
            <person name="Ravin N.V."/>
            <person name="Rakitin A.L."/>
            <person name="Ivanova A.A."/>
            <person name="Beletsky A.V."/>
            <person name="Kulichevskaya I.S."/>
            <person name="Mardanov A.V."/>
            <person name="Dedysh S.N."/>
        </authorList>
    </citation>
    <scope>NUCLEOTIDE SEQUENCE [LARGE SCALE GENOMIC DNA]</scope>
    <source>
        <strain evidence="6">SP5</strain>
    </source>
</reference>
<dbReference type="Pfam" id="PF13181">
    <property type="entry name" value="TPR_8"/>
    <property type="match status" value="1"/>
</dbReference>
<evidence type="ECO:0000256" key="1">
    <source>
        <dbReference type="ARBA" id="ARBA00022737"/>
    </source>
</evidence>
<evidence type="ECO:0000259" key="4">
    <source>
        <dbReference type="Pfam" id="PF13485"/>
    </source>
</evidence>
<dbReference type="Proteomes" id="UP000214646">
    <property type="component" value="Unassembled WGS sequence"/>
</dbReference>
<dbReference type="Pfam" id="PF14559">
    <property type="entry name" value="TPR_19"/>
    <property type="match status" value="2"/>
</dbReference>
<dbReference type="SUPFAM" id="SSF48452">
    <property type="entry name" value="TPR-like"/>
    <property type="match status" value="3"/>
</dbReference>
<dbReference type="AlphaFoldDB" id="A0A225DGE5"/>
<dbReference type="InterPro" id="IPR019734">
    <property type="entry name" value="TPR_rpt"/>
</dbReference>
<dbReference type="Pfam" id="PF13485">
    <property type="entry name" value="Peptidase_MA_2"/>
    <property type="match status" value="1"/>
</dbReference>
<name>A0A225DGE5_9BACT</name>